<keyword evidence="8" id="KW-1185">Reference proteome</keyword>
<protein>
    <submittedName>
        <fullName evidence="7">AcrR family transcriptional regulator</fullName>
    </submittedName>
</protein>
<dbReference type="SUPFAM" id="SSF48498">
    <property type="entry name" value="Tetracyclin repressor-like, C-terminal domain"/>
    <property type="match status" value="1"/>
</dbReference>
<dbReference type="Proteomes" id="UP000649753">
    <property type="component" value="Unassembled WGS sequence"/>
</dbReference>
<evidence type="ECO:0000256" key="1">
    <source>
        <dbReference type="ARBA" id="ARBA00023015"/>
    </source>
</evidence>
<dbReference type="PROSITE" id="PS01081">
    <property type="entry name" value="HTH_TETR_1"/>
    <property type="match status" value="1"/>
</dbReference>
<dbReference type="InterPro" id="IPR050109">
    <property type="entry name" value="HTH-type_TetR-like_transc_reg"/>
</dbReference>
<sequence length="202" mass="21133">MSGTRPMTKRPRAPRAPAERPAQILDAAARVLLRDGPDATIDGIAAEAGLGKGTVYEYFGSKAQVFTALRNRCNEQILAAGADAVSAAPATSALDRVRRFVAGMFEFGMANASLVALLFHEVGIEERDELGPIRASLLTLVREGVDAGELAVDDPVFTVEFLLHGLHGVMETAFAGGTAAGPVLDRVDGVLAALLNPVRPGS</sequence>
<keyword evidence="1" id="KW-0805">Transcription regulation</keyword>
<dbReference type="InterPro" id="IPR036271">
    <property type="entry name" value="Tet_transcr_reg_TetR-rel_C_sf"/>
</dbReference>
<feature type="DNA-binding region" description="H-T-H motif" evidence="4">
    <location>
        <begin position="40"/>
        <end position="59"/>
    </location>
</feature>
<gene>
    <name evidence="7" type="ORF">H4W31_003359</name>
</gene>
<evidence type="ECO:0000313" key="8">
    <source>
        <dbReference type="Proteomes" id="UP000649753"/>
    </source>
</evidence>
<feature type="domain" description="HTH tetR-type" evidence="6">
    <location>
        <begin position="18"/>
        <end position="77"/>
    </location>
</feature>
<comment type="caution">
    <text evidence="7">The sequence shown here is derived from an EMBL/GenBank/DDBJ whole genome shotgun (WGS) entry which is preliminary data.</text>
</comment>
<organism evidence="7 8">
    <name type="scientific">Plantactinospora soyae</name>
    <dbReference type="NCBI Taxonomy" id="1544732"/>
    <lineage>
        <taxon>Bacteria</taxon>
        <taxon>Bacillati</taxon>
        <taxon>Actinomycetota</taxon>
        <taxon>Actinomycetes</taxon>
        <taxon>Micromonosporales</taxon>
        <taxon>Micromonosporaceae</taxon>
        <taxon>Plantactinospora</taxon>
    </lineage>
</organism>
<keyword evidence="2 4" id="KW-0238">DNA-binding</keyword>
<evidence type="ECO:0000256" key="2">
    <source>
        <dbReference type="ARBA" id="ARBA00023125"/>
    </source>
</evidence>
<dbReference type="RefSeq" id="WP_192767518.1">
    <property type="nucleotide sequence ID" value="NZ_JADBEB010000001.1"/>
</dbReference>
<dbReference type="PANTHER" id="PTHR30055">
    <property type="entry name" value="HTH-TYPE TRANSCRIPTIONAL REGULATOR RUTR"/>
    <property type="match status" value="1"/>
</dbReference>
<dbReference type="SUPFAM" id="SSF46689">
    <property type="entry name" value="Homeodomain-like"/>
    <property type="match status" value="1"/>
</dbReference>
<dbReference type="GO" id="GO:0000976">
    <property type="term" value="F:transcription cis-regulatory region binding"/>
    <property type="evidence" value="ECO:0007669"/>
    <property type="project" value="TreeGrafter"/>
</dbReference>
<dbReference type="Pfam" id="PF00440">
    <property type="entry name" value="TetR_N"/>
    <property type="match status" value="1"/>
</dbReference>
<proteinExistence type="predicted"/>
<dbReference type="InterPro" id="IPR009057">
    <property type="entry name" value="Homeodomain-like_sf"/>
</dbReference>
<dbReference type="PROSITE" id="PS50977">
    <property type="entry name" value="HTH_TETR_2"/>
    <property type="match status" value="1"/>
</dbReference>
<evidence type="ECO:0000256" key="5">
    <source>
        <dbReference type="SAM" id="MobiDB-lite"/>
    </source>
</evidence>
<dbReference type="InterPro" id="IPR023772">
    <property type="entry name" value="DNA-bd_HTH_TetR-type_CS"/>
</dbReference>
<dbReference type="EMBL" id="JADBEB010000001">
    <property type="protein sequence ID" value="MBE1487721.1"/>
    <property type="molecule type" value="Genomic_DNA"/>
</dbReference>
<evidence type="ECO:0000313" key="7">
    <source>
        <dbReference type="EMBL" id="MBE1487721.1"/>
    </source>
</evidence>
<evidence type="ECO:0000256" key="4">
    <source>
        <dbReference type="PROSITE-ProRule" id="PRU00335"/>
    </source>
</evidence>
<evidence type="ECO:0000256" key="3">
    <source>
        <dbReference type="ARBA" id="ARBA00023163"/>
    </source>
</evidence>
<dbReference type="GO" id="GO:0003700">
    <property type="term" value="F:DNA-binding transcription factor activity"/>
    <property type="evidence" value="ECO:0007669"/>
    <property type="project" value="TreeGrafter"/>
</dbReference>
<name>A0A927M6N9_9ACTN</name>
<dbReference type="Gene3D" id="1.10.357.10">
    <property type="entry name" value="Tetracycline Repressor, domain 2"/>
    <property type="match status" value="1"/>
</dbReference>
<accession>A0A927M6N9</accession>
<keyword evidence="3" id="KW-0804">Transcription</keyword>
<dbReference type="InterPro" id="IPR001647">
    <property type="entry name" value="HTH_TetR"/>
</dbReference>
<feature type="region of interest" description="Disordered" evidence="5">
    <location>
        <begin position="1"/>
        <end position="20"/>
    </location>
</feature>
<dbReference type="AlphaFoldDB" id="A0A927M6N9"/>
<dbReference type="PANTHER" id="PTHR30055:SF234">
    <property type="entry name" value="HTH-TYPE TRANSCRIPTIONAL REGULATOR BETI"/>
    <property type="match status" value="1"/>
</dbReference>
<dbReference type="PRINTS" id="PR00455">
    <property type="entry name" value="HTHTETR"/>
</dbReference>
<evidence type="ECO:0000259" key="6">
    <source>
        <dbReference type="PROSITE" id="PS50977"/>
    </source>
</evidence>
<reference evidence="7" key="1">
    <citation type="submission" date="2020-10" db="EMBL/GenBank/DDBJ databases">
        <title>Sequencing the genomes of 1000 actinobacteria strains.</title>
        <authorList>
            <person name="Klenk H.-P."/>
        </authorList>
    </citation>
    <scope>NUCLEOTIDE SEQUENCE</scope>
    <source>
        <strain evidence="7">DSM 46832</strain>
    </source>
</reference>